<gene>
    <name evidence="2" type="ORF">J1784_05505</name>
</gene>
<organism evidence="2 3">
    <name type="scientific">Rahnella ecdela</name>
    <dbReference type="NCBI Taxonomy" id="2816250"/>
    <lineage>
        <taxon>Bacteria</taxon>
        <taxon>Pseudomonadati</taxon>
        <taxon>Pseudomonadota</taxon>
        <taxon>Gammaproteobacteria</taxon>
        <taxon>Enterobacterales</taxon>
        <taxon>Yersiniaceae</taxon>
        <taxon>Rahnella</taxon>
    </lineage>
</organism>
<evidence type="ECO:0000256" key="1">
    <source>
        <dbReference type="SAM" id="Phobius"/>
    </source>
</evidence>
<keyword evidence="1" id="KW-0812">Transmembrane</keyword>
<sequence>MKDELGVPVPVDELRGTAAGYFGDYLRGNVPVNQLIPKHEYIQDTIGLESAFNKNNQHLMLLTLEEADSVLNQLLTGIDSTATYAGNIKDGNTGLKNIKNLTTYYNDSNKLVFNFKGLGIKAILYKIKGVEYVKITGRAGIRRILKGTRYAINNPQVLELGIGKAGINSGIISGIHFSIWFSLAYRTIELIFKDEYNIVDFIGDITMDMAKVIAIVFVTKLMVLAGGWLITAATTVVIPVALGIVAIVVIGVVITYSLDTIDRHMKLSEKLKKMIKDGLAERNSIEKWNLMHHSPFNSSLHFGG</sequence>
<keyword evidence="1" id="KW-1133">Transmembrane helix</keyword>
<keyword evidence="1" id="KW-0472">Membrane</keyword>
<evidence type="ECO:0000313" key="3">
    <source>
        <dbReference type="Proteomes" id="UP000739284"/>
    </source>
</evidence>
<dbReference type="RefSeq" id="WP_217148370.1">
    <property type="nucleotide sequence ID" value="NZ_JAFMOY010000113.1"/>
</dbReference>
<keyword evidence="3" id="KW-1185">Reference proteome</keyword>
<comment type="caution">
    <text evidence="2">The sequence shown here is derived from an EMBL/GenBank/DDBJ whole genome shotgun (WGS) entry which is preliminary data.</text>
</comment>
<accession>A0ABS6LD01</accession>
<dbReference type="EMBL" id="JAFMOY010000113">
    <property type="protein sequence ID" value="MBU9844472.1"/>
    <property type="molecule type" value="Genomic_DNA"/>
</dbReference>
<evidence type="ECO:0008006" key="4">
    <source>
        <dbReference type="Google" id="ProtNLM"/>
    </source>
</evidence>
<name>A0ABS6LD01_9GAMM</name>
<proteinExistence type="predicted"/>
<reference evidence="2 3" key="1">
    <citation type="submission" date="2021-03" db="EMBL/GenBank/DDBJ databases">
        <title>Five novel Rahnella species.</title>
        <authorList>
            <person name="Brady C."/>
            <person name="Asselin J."/>
            <person name="Beer S."/>
            <person name="Bruberg M.B."/>
            <person name="Crampton B."/>
            <person name="Venter S."/>
            <person name="Arnold D."/>
            <person name="Denman S."/>
        </authorList>
    </citation>
    <scope>NUCLEOTIDE SEQUENCE [LARGE SCALE GENOMIC DNA]</scope>
    <source>
        <strain evidence="2 3">FRB 231</strain>
    </source>
</reference>
<feature type="transmembrane region" description="Helical" evidence="1">
    <location>
        <begin position="212"/>
        <end position="230"/>
    </location>
</feature>
<feature type="transmembrane region" description="Helical" evidence="1">
    <location>
        <begin position="236"/>
        <end position="258"/>
    </location>
</feature>
<evidence type="ECO:0000313" key="2">
    <source>
        <dbReference type="EMBL" id="MBU9844472.1"/>
    </source>
</evidence>
<dbReference type="Proteomes" id="UP000739284">
    <property type="component" value="Unassembled WGS sequence"/>
</dbReference>
<protein>
    <recommendedName>
        <fullName evidence="4">ImpA domain-containing protein</fullName>
    </recommendedName>
</protein>